<keyword evidence="2" id="KW-1185">Reference proteome</keyword>
<organism evidence="1 2">
    <name type="scientific">Diversispora epigaea</name>
    <dbReference type="NCBI Taxonomy" id="1348612"/>
    <lineage>
        <taxon>Eukaryota</taxon>
        <taxon>Fungi</taxon>
        <taxon>Fungi incertae sedis</taxon>
        <taxon>Mucoromycota</taxon>
        <taxon>Glomeromycotina</taxon>
        <taxon>Glomeromycetes</taxon>
        <taxon>Diversisporales</taxon>
        <taxon>Diversisporaceae</taxon>
        <taxon>Diversispora</taxon>
    </lineage>
</organism>
<accession>A0A397HJ85</accession>
<reference evidence="1 2" key="1">
    <citation type="submission" date="2018-08" db="EMBL/GenBank/DDBJ databases">
        <title>Genome and evolution of the arbuscular mycorrhizal fungus Diversispora epigaea (formerly Glomus versiforme) and its bacterial endosymbionts.</title>
        <authorList>
            <person name="Sun X."/>
            <person name="Fei Z."/>
            <person name="Harrison M."/>
        </authorList>
    </citation>
    <scope>NUCLEOTIDE SEQUENCE [LARGE SCALE GENOMIC DNA]</scope>
    <source>
        <strain evidence="1 2">IT104</strain>
    </source>
</reference>
<dbReference type="OrthoDB" id="2443439at2759"/>
<dbReference type="Proteomes" id="UP000266861">
    <property type="component" value="Unassembled WGS sequence"/>
</dbReference>
<name>A0A397HJ85_9GLOM</name>
<evidence type="ECO:0000313" key="1">
    <source>
        <dbReference type="EMBL" id="RHZ63142.1"/>
    </source>
</evidence>
<sequence>MAISYMKQNELTILTLAKSLYFLPWKSIRKDKNSFNNTPDDVKYQTSGSSNIYQEKDSRSFTSLIPISSEEKEINEFLELQKKERINPIIEITHNYKTTRLELIPTNQVQNTEIKIPYNKRIEQDLRHNLSVFIKENNNKINNVFDIQISEFSLEVIIIGSIKVTAQNIADLFILAIKVRQKKILCWYCYYKAYEDQIEDIKRANKINNQSARTLVYNEIKTLLPDITDVNL</sequence>
<evidence type="ECO:0000313" key="2">
    <source>
        <dbReference type="Proteomes" id="UP000266861"/>
    </source>
</evidence>
<gene>
    <name evidence="1" type="ORF">Glove_332g29</name>
</gene>
<dbReference type="AlphaFoldDB" id="A0A397HJ85"/>
<comment type="caution">
    <text evidence="1">The sequence shown here is derived from an EMBL/GenBank/DDBJ whole genome shotgun (WGS) entry which is preliminary data.</text>
</comment>
<protein>
    <submittedName>
        <fullName evidence="1">Uncharacterized protein</fullName>
    </submittedName>
</protein>
<proteinExistence type="predicted"/>
<dbReference type="EMBL" id="PQFF01000303">
    <property type="protein sequence ID" value="RHZ63142.1"/>
    <property type="molecule type" value="Genomic_DNA"/>
</dbReference>